<evidence type="ECO:0000313" key="3">
    <source>
        <dbReference type="Proteomes" id="UP001596481"/>
    </source>
</evidence>
<dbReference type="PANTHER" id="PTHR39081">
    <property type="entry name" value="MUT7-C DOMAIN-CONTAINING PROTEIN"/>
    <property type="match status" value="1"/>
</dbReference>
<comment type="caution">
    <text evidence="2">The sequence shown here is derived from an EMBL/GenBank/DDBJ whole genome shotgun (WGS) entry which is preliminary data.</text>
</comment>
<dbReference type="RefSeq" id="WP_390224032.1">
    <property type="nucleotide sequence ID" value="NZ_JBHTAA010000005.1"/>
</dbReference>
<dbReference type="EMBL" id="JBHTAA010000005">
    <property type="protein sequence ID" value="MFC7204382.1"/>
    <property type="molecule type" value="Genomic_DNA"/>
</dbReference>
<evidence type="ECO:0000259" key="1">
    <source>
        <dbReference type="Pfam" id="PF01927"/>
    </source>
</evidence>
<dbReference type="InterPro" id="IPR002782">
    <property type="entry name" value="Mut7-C_RNAse_dom"/>
</dbReference>
<sequence>MTDDVGDGHPGTAASGIESAAPADTALLLDVMLGKLAVYLRMCGYDTAYALDSDGEDPGDDALLERAEEEKRVLLTRDVALAERAARSVLLTGRSPPDQLSELLAVGFELSLSDKPARCGSCNGVVNPIEEGESVPAYAPDADAVRLWKCRDCGQVFWRGSHWDDVETTLKTLETGE</sequence>
<dbReference type="AlphaFoldDB" id="A0ABD5ZGL4"/>
<proteinExistence type="predicted"/>
<name>A0ABD5ZGL4_9EURY</name>
<dbReference type="Pfam" id="PF01927">
    <property type="entry name" value="Mut7-C"/>
    <property type="match status" value="1"/>
</dbReference>
<feature type="domain" description="Mut7-C RNAse" evidence="1">
    <location>
        <begin position="27"/>
        <end position="169"/>
    </location>
</feature>
<organism evidence="2 3">
    <name type="scientific">Haloferax namakaokahaiae</name>
    <dbReference type="NCBI Taxonomy" id="1748331"/>
    <lineage>
        <taxon>Archaea</taxon>
        <taxon>Methanobacteriati</taxon>
        <taxon>Methanobacteriota</taxon>
        <taxon>Stenosarchaea group</taxon>
        <taxon>Halobacteria</taxon>
        <taxon>Halobacteriales</taxon>
        <taxon>Haloferacaceae</taxon>
        <taxon>Haloferax</taxon>
    </lineage>
</organism>
<accession>A0ABD5ZGL4</accession>
<dbReference type="Proteomes" id="UP001596481">
    <property type="component" value="Unassembled WGS sequence"/>
</dbReference>
<evidence type="ECO:0000313" key="2">
    <source>
        <dbReference type="EMBL" id="MFC7204382.1"/>
    </source>
</evidence>
<gene>
    <name evidence="2" type="ORF">ACFQJC_12715</name>
</gene>
<dbReference type="PANTHER" id="PTHR39081:SF1">
    <property type="entry name" value="MUT7-C RNASE DOMAIN-CONTAINING PROTEIN"/>
    <property type="match status" value="1"/>
</dbReference>
<keyword evidence="3" id="KW-1185">Reference proteome</keyword>
<reference evidence="2 3" key="1">
    <citation type="journal article" date="2019" name="Int. J. Syst. Evol. Microbiol.">
        <title>The Global Catalogue of Microorganisms (GCM) 10K type strain sequencing project: providing services to taxonomists for standard genome sequencing and annotation.</title>
        <authorList>
            <consortium name="The Broad Institute Genomics Platform"/>
            <consortium name="The Broad Institute Genome Sequencing Center for Infectious Disease"/>
            <person name="Wu L."/>
            <person name="Ma J."/>
        </authorList>
    </citation>
    <scope>NUCLEOTIDE SEQUENCE [LARGE SCALE GENOMIC DNA]</scope>
    <source>
        <strain evidence="2 3">DSM 29988</strain>
    </source>
</reference>
<protein>
    <submittedName>
        <fullName evidence="2">Mut7-C RNAse domain-containing protein</fullName>
    </submittedName>
</protein>